<evidence type="ECO:0000313" key="2">
    <source>
        <dbReference type="Proteomes" id="UP000504640"/>
    </source>
</evidence>
<evidence type="ECO:0000313" key="3">
    <source>
        <dbReference type="RefSeq" id="XP_032128163.1"/>
    </source>
</evidence>
<feature type="region of interest" description="Disordered" evidence="1">
    <location>
        <begin position="208"/>
        <end position="238"/>
    </location>
</feature>
<proteinExistence type="predicted"/>
<dbReference type="RefSeq" id="XP_032128163.1">
    <property type="nucleotide sequence ID" value="XM_032272272.1"/>
</dbReference>
<sequence>MRPGELPWGDSLSCRMGPSEVAIPEAGRSAAAVARWEPRFHRLYPQDRIPAAPLPAGPGRASGICVLPRSPGILGPLLPASELQHRVSSERPAPRTTVRVHPPALPTVPAPGPGCAGPCARPARTHHLCIPSLSAAPCLREAFTALVTQERVRERERFRAGVTQARVNAHAPGRGGPARLPYAASGTRPGLLRCRRYVLLRAGSLRSSASRTERAATRQNRSALQPSPPARPGQALSASRILSC</sequence>
<reference evidence="3" key="1">
    <citation type="submission" date="2025-08" db="UniProtKB">
        <authorList>
            <consortium name="RefSeq"/>
        </authorList>
    </citation>
    <scope>IDENTIFICATION</scope>
    <source>
        <tissue evidence="3">Blood</tissue>
    </source>
</reference>
<dbReference type="Proteomes" id="UP000504640">
    <property type="component" value="Unplaced"/>
</dbReference>
<organism evidence="2 3">
    <name type="scientific">Sapajus apella</name>
    <name type="common">Brown-capped capuchin</name>
    <name type="synonym">Cebus apella</name>
    <dbReference type="NCBI Taxonomy" id="9515"/>
    <lineage>
        <taxon>Eukaryota</taxon>
        <taxon>Metazoa</taxon>
        <taxon>Chordata</taxon>
        <taxon>Craniata</taxon>
        <taxon>Vertebrata</taxon>
        <taxon>Euteleostomi</taxon>
        <taxon>Mammalia</taxon>
        <taxon>Eutheria</taxon>
        <taxon>Euarchontoglires</taxon>
        <taxon>Primates</taxon>
        <taxon>Haplorrhini</taxon>
        <taxon>Platyrrhini</taxon>
        <taxon>Cebidae</taxon>
        <taxon>Cebinae</taxon>
        <taxon>Sapajus</taxon>
    </lineage>
</organism>
<dbReference type="AlphaFoldDB" id="A0A6J3HCB0"/>
<dbReference type="GeneID" id="116545830"/>
<keyword evidence="2" id="KW-1185">Reference proteome</keyword>
<protein>
    <submittedName>
        <fullName evidence="3">Uncharacterized protein LOC116545830</fullName>
    </submittedName>
</protein>
<accession>A0A6J3HCB0</accession>
<name>A0A6J3HCB0_SAPAP</name>
<evidence type="ECO:0000256" key="1">
    <source>
        <dbReference type="SAM" id="MobiDB-lite"/>
    </source>
</evidence>
<gene>
    <name evidence="3" type="primary">LOC116545830</name>
</gene>